<keyword evidence="2" id="KW-0479">Metal-binding</keyword>
<dbReference type="InterPro" id="IPR011650">
    <property type="entry name" value="Peptidase_M20_dimer"/>
</dbReference>
<evidence type="ECO:0000256" key="1">
    <source>
        <dbReference type="ARBA" id="ARBA00022801"/>
    </source>
</evidence>
<dbReference type="EMBL" id="BMIF01000003">
    <property type="protein sequence ID" value="GGA62262.1"/>
    <property type="molecule type" value="Genomic_DNA"/>
</dbReference>
<sequence length="388" mass="41157">MALVADIADLHDEARRWRHMLHEKPELLFDVEDTASFVADSLRAFGCDEVVTGLGRTGVVGVIRGSRGPGDVVGLRADMDALPIEEQTNLPYRSKIPGRMHACGHDGHTTMLLGAAKHLARTRNFSGSVAVIFQPAEEGGGGGREMVNEGMMERFGINTVFGMHNMPGIPVGSFAIRPGPIMAATAELEITIIGKGGHAAMPHTTIDPIIVASQIITALQTVTSRSTDPTDALVVSITKLNAGDSHNIIPERVSMLGTVRSLRQEVAAAAAERIQALCTGIASAYGAEAMVDYTPNYPVTFNDPAQTALAAEVAADVAGAGQVESNVAPIMAGEDFSYMLEERPGAMIFIGNGDSADLHSPYYDFNDDIIPYGVSYWVRLAERALGAG</sequence>
<dbReference type="Pfam" id="PF07687">
    <property type="entry name" value="M20_dimer"/>
    <property type="match status" value="1"/>
</dbReference>
<dbReference type="Proteomes" id="UP000636264">
    <property type="component" value="Unassembled WGS sequence"/>
</dbReference>
<dbReference type="CDD" id="cd05666">
    <property type="entry name" value="M20_Acy1-like"/>
    <property type="match status" value="1"/>
</dbReference>
<organism evidence="4 5">
    <name type="scientific">Nitratireductor aestuarii</name>
    <dbReference type="NCBI Taxonomy" id="1735103"/>
    <lineage>
        <taxon>Bacteria</taxon>
        <taxon>Pseudomonadati</taxon>
        <taxon>Pseudomonadota</taxon>
        <taxon>Alphaproteobacteria</taxon>
        <taxon>Hyphomicrobiales</taxon>
        <taxon>Phyllobacteriaceae</taxon>
        <taxon>Nitratireductor</taxon>
    </lineage>
</organism>
<dbReference type="AlphaFoldDB" id="A0A916RMT8"/>
<comment type="caution">
    <text evidence="4">The sequence shown here is derived from an EMBL/GenBank/DDBJ whole genome shotgun (WGS) entry which is preliminary data.</text>
</comment>
<dbReference type="PIRSF" id="PIRSF005962">
    <property type="entry name" value="Pept_M20D_amidohydro"/>
    <property type="match status" value="1"/>
</dbReference>
<dbReference type="InterPro" id="IPR017439">
    <property type="entry name" value="Amidohydrolase"/>
</dbReference>
<evidence type="ECO:0000259" key="3">
    <source>
        <dbReference type="Pfam" id="PF07687"/>
    </source>
</evidence>
<dbReference type="GO" id="GO:0046872">
    <property type="term" value="F:metal ion binding"/>
    <property type="evidence" value="ECO:0007669"/>
    <property type="project" value="UniProtKB-KW"/>
</dbReference>
<dbReference type="Gene3D" id="3.30.70.360">
    <property type="match status" value="1"/>
</dbReference>
<dbReference type="FunFam" id="3.30.70.360:FF:000001">
    <property type="entry name" value="N-acetyldiaminopimelate deacetylase"/>
    <property type="match status" value="1"/>
</dbReference>
<gene>
    <name evidence="4" type="ORF">GCM10011385_14970</name>
</gene>
<feature type="binding site" evidence="2">
    <location>
        <position position="105"/>
    </location>
    <ligand>
        <name>Mn(2+)</name>
        <dbReference type="ChEBI" id="CHEBI:29035"/>
        <label>2</label>
    </ligand>
</feature>
<dbReference type="Gene3D" id="3.40.630.10">
    <property type="entry name" value="Zn peptidases"/>
    <property type="match status" value="1"/>
</dbReference>
<feature type="domain" description="Peptidase M20 dimerisation" evidence="3">
    <location>
        <begin position="186"/>
        <end position="280"/>
    </location>
</feature>
<comment type="cofactor">
    <cofactor evidence="2">
        <name>Mn(2+)</name>
        <dbReference type="ChEBI" id="CHEBI:29035"/>
    </cofactor>
    <text evidence="2">The Mn(2+) ion enhances activity.</text>
</comment>
<dbReference type="GO" id="GO:0019877">
    <property type="term" value="P:diaminopimelate biosynthetic process"/>
    <property type="evidence" value="ECO:0007669"/>
    <property type="project" value="UniProtKB-ARBA"/>
</dbReference>
<proteinExistence type="predicted"/>
<keyword evidence="1" id="KW-0378">Hydrolase</keyword>
<feature type="binding site" evidence="2">
    <location>
        <position position="103"/>
    </location>
    <ligand>
        <name>Mn(2+)</name>
        <dbReference type="ChEBI" id="CHEBI:29035"/>
        <label>2</label>
    </ligand>
</feature>
<keyword evidence="2" id="KW-0464">Manganese</keyword>
<keyword evidence="5" id="KW-1185">Reference proteome</keyword>
<dbReference type="InterPro" id="IPR002933">
    <property type="entry name" value="Peptidase_M20"/>
</dbReference>
<feature type="binding site" evidence="2">
    <location>
        <position position="138"/>
    </location>
    <ligand>
        <name>Mn(2+)</name>
        <dbReference type="ChEBI" id="CHEBI:29035"/>
        <label>2</label>
    </ligand>
</feature>
<dbReference type="NCBIfam" id="TIGR01891">
    <property type="entry name" value="amidohydrolases"/>
    <property type="match status" value="1"/>
</dbReference>
<dbReference type="PANTHER" id="PTHR11014">
    <property type="entry name" value="PEPTIDASE M20 FAMILY MEMBER"/>
    <property type="match status" value="1"/>
</dbReference>
<feature type="binding site" evidence="2">
    <location>
        <position position="164"/>
    </location>
    <ligand>
        <name>Mn(2+)</name>
        <dbReference type="ChEBI" id="CHEBI:29035"/>
        <label>2</label>
    </ligand>
</feature>
<reference evidence="4" key="1">
    <citation type="journal article" date="2014" name="Int. J. Syst. Evol. Microbiol.">
        <title>Complete genome sequence of Corynebacterium casei LMG S-19264T (=DSM 44701T), isolated from a smear-ripened cheese.</title>
        <authorList>
            <consortium name="US DOE Joint Genome Institute (JGI-PGF)"/>
            <person name="Walter F."/>
            <person name="Albersmeier A."/>
            <person name="Kalinowski J."/>
            <person name="Ruckert C."/>
        </authorList>
    </citation>
    <scope>NUCLEOTIDE SEQUENCE</scope>
    <source>
        <strain evidence="4">CGMCC 1.15320</strain>
    </source>
</reference>
<accession>A0A916RMT8</accession>
<dbReference type="PANTHER" id="PTHR11014:SF63">
    <property type="entry name" value="METALLOPEPTIDASE, PUTATIVE (AFU_ORTHOLOGUE AFUA_6G09600)-RELATED"/>
    <property type="match status" value="1"/>
</dbReference>
<protein>
    <submittedName>
        <fullName evidence="4">Amidohydrolase</fullName>
    </submittedName>
</protein>
<dbReference type="SUPFAM" id="SSF53187">
    <property type="entry name" value="Zn-dependent exopeptidases"/>
    <property type="match status" value="1"/>
</dbReference>
<evidence type="ECO:0000313" key="5">
    <source>
        <dbReference type="Proteomes" id="UP000636264"/>
    </source>
</evidence>
<evidence type="ECO:0000313" key="4">
    <source>
        <dbReference type="EMBL" id="GGA62262.1"/>
    </source>
</evidence>
<evidence type="ECO:0000256" key="2">
    <source>
        <dbReference type="PIRSR" id="PIRSR005962-1"/>
    </source>
</evidence>
<dbReference type="InterPro" id="IPR036264">
    <property type="entry name" value="Bact_exopeptidase_dim_dom"/>
</dbReference>
<dbReference type="Pfam" id="PF01546">
    <property type="entry name" value="Peptidase_M20"/>
    <property type="match status" value="1"/>
</dbReference>
<reference evidence="4" key="2">
    <citation type="submission" date="2020-09" db="EMBL/GenBank/DDBJ databases">
        <authorList>
            <person name="Sun Q."/>
            <person name="Zhou Y."/>
        </authorList>
    </citation>
    <scope>NUCLEOTIDE SEQUENCE</scope>
    <source>
        <strain evidence="4">CGMCC 1.15320</strain>
    </source>
</reference>
<dbReference type="GO" id="GO:0050118">
    <property type="term" value="F:N-acetyldiaminopimelate deacetylase activity"/>
    <property type="evidence" value="ECO:0007669"/>
    <property type="project" value="UniProtKB-ARBA"/>
</dbReference>
<feature type="binding site" evidence="2">
    <location>
        <position position="359"/>
    </location>
    <ligand>
        <name>Mn(2+)</name>
        <dbReference type="ChEBI" id="CHEBI:29035"/>
        <label>2</label>
    </ligand>
</feature>
<name>A0A916RMT8_9HYPH</name>
<dbReference type="SUPFAM" id="SSF55031">
    <property type="entry name" value="Bacterial exopeptidase dimerisation domain"/>
    <property type="match status" value="1"/>
</dbReference>
<dbReference type="RefSeq" id="WP_188720334.1">
    <property type="nucleotide sequence ID" value="NZ_BMIF01000003.1"/>
</dbReference>